<dbReference type="EMBL" id="PJOS01000029">
    <property type="protein sequence ID" value="PKT71796.1"/>
    <property type="molecule type" value="Genomic_DNA"/>
</dbReference>
<keyword evidence="1" id="KW-0472">Membrane</keyword>
<keyword evidence="1" id="KW-1133">Transmembrane helix</keyword>
<evidence type="ECO:0000256" key="1">
    <source>
        <dbReference type="SAM" id="Phobius"/>
    </source>
</evidence>
<dbReference type="RefSeq" id="WP_103550336.1">
    <property type="nucleotide sequence ID" value="NZ_JBHJSK010000001.1"/>
</dbReference>
<sequence length="285" mass="29866">MSIISSIPVLLGDRGAELRADSGGLLLRRPREEVRVPLAALARVHANGRAVTVELTAPAGTESTLYRIEGVSRASGTVFAEAVNGSLPERPAGEDPVDGSTLVTVTPRDVAGAGREEDDGDAEPLQPAELVLRCTMVAVGLGLVVLAAGIVVAGDHVSRALAVLLLGGTGLAIGRLTARTVALLWNEWYLPRHGITVEAQPVLVHGEVAYGYTTTDGRLRPVPGNVRSVRGETYDVAYHPKHHSRVVACQSLGAVFKWLPVPVVLTAVTVLVGWGTAALALPAFR</sequence>
<keyword evidence="1" id="KW-0812">Transmembrane</keyword>
<proteinExistence type="predicted"/>
<dbReference type="Proteomes" id="UP000236178">
    <property type="component" value="Unassembled WGS sequence"/>
</dbReference>
<feature type="transmembrane region" description="Helical" evidence="1">
    <location>
        <begin position="160"/>
        <end position="178"/>
    </location>
</feature>
<name>A0A2I0SPD1_9ACTN</name>
<accession>A0A2I0SPD1</accession>
<comment type="caution">
    <text evidence="2">The sequence shown here is derived from an EMBL/GenBank/DDBJ whole genome shotgun (WGS) entry which is preliminary data.</text>
</comment>
<feature type="transmembrane region" description="Helical" evidence="1">
    <location>
        <begin position="130"/>
        <end position="153"/>
    </location>
</feature>
<keyword evidence="3" id="KW-1185">Reference proteome</keyword>
<dbReference type="OrthoDB" id="4334720at2"/>
<dbReference type="AlphaFoldDB" id="A0A2I0SPD1"/>
<reference evidence="2 3" key="1">
    <citation type="submission" date="2017-12" db="EMBL/GenBank/DDBJ databases">
        <title>Streptomyces populusis sp. nov., a novel endophytic actinobacterium isolated from stems of Populus adenopoda Maxim.</title>
        <authorList>
            <person name="Wang Z."/>
        </authorList>
    </citation>
    <scope>NUCLEOTIDE SEQUENCE [LARGE SCALE GENOMIC DNA]</scope>
    <source>
        <strain evidence="2 3">A249</strain>
    </source>
</reference>
<feature type="transmembrane region" description="Helical" evidence="1">
    <location>
        <begin position="261"/>
        <end position="284"/>
    </location>
</feature>
<evidence type="ECO:0000313" key="2">
    <source>
        <dbReference type="EMBL" id="PKT71796.1"/>
    </source>
</evidence>
<evidence type="ECO:0000313" key="3">
    <source>
        <dbReference type="Proteomes" id="UP000236178"/>
    </source>
</evidence>
<organism evidence="2 3">
    <name type="scientific">Streptomyces populi</name>
    <dbReference type="NCBI Taxonomy" id="2058924"/>
    <lineage>
        <taxon>Bacteria</taxon>
        <taxon>Bacillati</taxon>
        <taxon>Actinomycetota</taxon>
        <taxon>Actinomycetes</taxon>
        <taxon>Kitasatosporales</taxon>
        <taxon>Streptomycetaceae</taxon>
        <taxon>Streptomyces</taxon>
    </lineage>
</organism>
<protein>
    <submittedName>
        <fullName evidence="2">Uncharacterized protein</fullName>
    </submittedName>
</protein>
<gene>
    <name evidence="2" type="ORF">CW362_17065</name>
</gene>